<dbReference type="HAMAP" id="MF_00237">
    <property type="entry name" value="TatB"/>
    <property type="match status" value="1"/>
</dbReference>
<evidence type="ECO:0000256" key="4">
    <source>
        <dbReference type="ARBA" id="ARBA00022692"/>
    </source>
</evidence>
<name>V9V1S9_9PSED</name>
<sequence>MFGISFTELLLVALVSLLVLGPERLPGAARAAGMWVGRLKRSFNAIKEELAREIGADEIRRRLHSGRIISLEDEARKIFAPTNQELTLVAHVTDQKIVPQTPAVDESASAVDTPPPATPAPNNLNLPNLLPRAS</sequence>
<dbReference type="GO" id="GO:0043953">
    <property type="term" value="P:protein transport by the Tat complex"/>
    <property type="evidence" value="ECO:0007669"/>
    <property type="project" value="UniProtKB-UniRule"/>
</dbReference>
<evidence type="ECO:0000256" key="6">
    <source>
        <dbReference type="ARBA" id="ARBA00022989"/>
    </source>
</evidence>
<dbReference type="AlphaFoldDB" id="V9V1S9"/>
<organism evidence="11 12">
    <name type="scientific">Pseudomonas monteilii SB3101</name>
    <dbReference type="NCBI Taxonomy" id="1435058"/>
    <lineage>
        <taxon>Bacteria</taxon>
        <taxon>Pseudomonadati</taxon>
        <taxon>Pseudomonadota</taxon>
        <taxon>Gammaproteobacteria</taxon>
        <taxon>Pseudomonadales</taxon>
        <taxon>Pseudomonadaceae</taxon>
        <taxon>Pseudomonas</taxon>
    </lineage>
</organism>
<dbReference type="KEGG" id="pmot:X970_19470"/>
<evidence type="ECO:0000256" key="9">
    <source>
        <dbReference type="HAMAP-Rule" id="MF_00237"/>
    </source>
</evidence>
<feature type="region of interest" description="Disordered" evidence="10">
    <location>
        <begin position="99"/>
        <end position="134"/>
    </location>
</feature>
<dbReference type="NCBIfam" id="TIGR01410">
    <property type="entry name" value="tatB"/>
    <property type="match status" value="1"/>
</dbReference>
<dbReference type="InterPro" id="IPR018448">
    <property type="entry name" value="TatB"/>
</dbReference>
<dbReference type="PANTHER" id="PTHR33162:SF1">
    <property type="entry name" value="SEC-INDEPENDENT PROTEIN TRANSLOCASE PROTEIN TATA, CHLOROPLASTIC"/>
    <property type="match status" value="1"/>
</dbReference>
<dbReference type="GO" id="GO:0033281">
    <property type="term" value="C:TAT protein transport complex"/>
    <property type="evidence" value="ECO:0007669"/>
    <property type="project" value="UniProtKB-UniRule"/>
</dbReference>
<gene>
    <name evidence="9 11" type="primary">tatB</name>
    <name evidence="11" type="ORF">X970_19470</name>
</gene>
<comment type="function">
    <text evidence="9">Part of the twin-arginine translocation (Tat) system that transports large folded proteins containing a characteristic twin-arginine motif in their signal peptide across membranes. Together with TatC, TatB is part of a receptor directly interacting with Tat signal peptides. TatB may form an oligomeric binding site that transiently accommodates folded Tat precursor proteins before their translocation.</text>
</comment>
<comment type="subcellular location">
    <subcellularLocation>
        <location evidence="9">Cell membrane</location>
        <topology evidence="9">Single-pass membrane protein</topology>
    </subcellularLocation>
    <subcellularLocation>
        <location evidence="1">Membrane</location>
        <topology evidence="1">Single-pass membrane protein</topology>
    </subcellularLocation>
</comment>
<evidence type="ECO:0000256" key="3">
    <source>
        <dbReference type="ARBA" id="ARBA00022475"/>
    </source>
</evidence>
<evidence type="ECO:0000256" key="1">
    <source>
        <dbReference type="ARBA" id="ARBA00004167"/>
    </source>
</evidence>
<keyword evidence="6 9" id="KW-1133">Transmembrane helix</keyword>
<reference evidence="11 12" key="1">
    <citation type="submission" date="2013-12" db="EMBL/GenBank/DDBJ databases">
        <title>Complete Genomes of Pseudomonas monteilii SB3078 and SB3101, two Benzene, Toluene and Ethylbenzene Degrading Bacteria used for Bioaugmentation.</title>
        <authorList>
            <person name="Dueholm M.S."/>
            <person name="Albertsen M."/>
            <person name="D'Imperio S."/>
            <person name="Tale V.P."/>
            <person name="Lewis D."/>
            <person name="Nilsen P.H."/>
            <person name="Nielsen J.L."/>
        </authorList>
    </citation>
    <scope>NUCLEOTIDE SEQUENCE [LARGE SCALE GENOMIC DNA]</scope>
    <source>
        <strain evidence="11 12">SB3101</strain>
    </source>
</reference>
<accession>V9V1S9</accession>
<protein>
    <recommendedName>
        <fullName evidence="9">Sec-independent protein translocase protein TatB</fullName>
    </recommendedName>
</protein>
<keyword evidence="7 9" id="KW-0811">Translocation</keyword>
<evidence type="ECO:0000256" key="2">
    <source>
        <dbReference type="ARBA" id="ARBA00022448"/>
    </source>
</evidence>
<comment type="subunit">
    <text evidence="9">The Tat system comprises two distinct complexes: a TatABC complex, containing multiple copies of TatA, TatB and TatC subunits, and a separate TatA complex, containing only TatA subunits. Substrates initially bind to the TatABC complex, which probably triggers association of the separate TatA complex to form the active translocon.</text>
</comment>
<dbReference type="HOGENOM" id="CLU_086034_1_1_6"/>
<keyword evidence="2 9" id="KW-0813">Transport</keyword>
<dbReference type="RefSeq" id="WP_024087608.1">
    <property type="nucleotide sequence ID" value="NC_023076.1"/>
</dbReference>
<evidence type="ECO:0000313" key="11">
    <source>
        <dbReference type="EMBL" id="AHC89474.1"/>
    </source>
</evidence>
<dbReference type="InterPro" id="IPR003369">
    <property type="entry name" value="TatA/B/E"/>
</dbReference>
<keyword evidence="5 9" id="KW-0653">Protein transport</keyword>
<evidence type="ECO:0000256" key="8">
    <source>
        <dbReference type="ARBA" id="ARBA00023136"/>
    </source>
</evidence>
<dbReference type="PANTHER" id="PTHR33162">
    <property type="entry name" value="SEC-INDEPENDENT PROTEIN TRANSLOCASE PROTEIN TATA, CHLOROPLASTIC"/>
    <property type="match status" value="1"/>
</dbReference>
<proteinExistence type="inferred from homology"/>
<dbReference type="GO" id="GO:0008320">
    <property type="term" value="F:protein transmembrane transporter activity"/>
    <property type="evidence" value="ECO:0007669"/>
    <property type="project" value="UniProtKB-UniRule"/>
</dbReference>
<evidence type="ECO:0000256" key="7">
    <source>
        <dbReference type="ARBA" id="ARBA00023010"/>
    </source>
</evidence>
<feature type="compositionally biased region" description="Low complexity" evidence="10">
    <location>
        <begin position="120"/>
        <end position="134"/>
    </location>
</feature>
<dbReference type="PRINTS" id="PR01506">
    <property type="entry name" value="TATBPROTEIN"/>
</dbReference>
<keyword evidence="3 9" id="KW-1003">Cell membrane</keyword>
<dbReference type="Gene3D" id="1.20.5.3310">
    <property type="match status" value="1"/>
</dbReference>
<keyword evidence="4 9" id="KW-0812">Transmembrane</keyword>
<dbReference type="EMBL" id="CP006979">
    <property type="protein sequence ID" value="AHC89474.1"/>
    <property type="molecule type" value="Genomic_DNA"/>
</dbReference>
<evidence type="ECO:0000313" key="12">
    <source>
        <dbReference type="Proteomes" id="UP000018660"/>
    </source>
</evidence>
<evidence type="ECO:0000256" key="5">
    <source>
        <dbReference type="ARBA" id="ARBA00022927"/>
    </source>
</evidence>
<dbReference type="Pfam" id="PF02416">
    <property type="entry name" value="TatA_B_E"/>
    <property type="match status" value="1"/>
</dbReference>
<evidence type="ECO:0000256" key="10">
    <source>
        <dbReference type="SAM" id="MobiDB-lite"/>
    </source>
</evidence>
<comment type="similarity">
    <text evidence="9">Belongs to the TatB family.</text>
</comment>
<dbReference type="Proteomes" id="UP000018660">
    <property type="component" value="Chromosome"/>
</dbReference>
<keyword evidence="8 9" id="KW-0472">Membrane</keyword>